<evidence type="ECO:0000313" key="1">
    <source>
        <dbReference type="EMBL" id="KAG6455355.1"/>
    </source>
</evidence>
<dbReference type="Pfam" id="PF16093">
    <property type="entry name" value="PAC4"/>
    <property type="match status" value="1"/>
</dbReference>
<dbReference type="GO" id="GO:0043248">
    <property type="term" value="P:proteasome assembly"/>
    <property type="evidence" value="ECO:0007669"/>
    <property type="project" value="InterPro"/>
</dbReference>
<accession>A0A921ZD35</accession>
<sequence>MEAKAAPRIKTSQRRIQYKSSAWCVHEFEVWSGELVCRVAALRMKDSLLLWIGGNAKPALVEVAAGVPMPPSNGSARAGLATALISGDGVAVTLARRLSATLVRPVYVCCGATFDRFTAPLVERGLIAEIKSRPECF</sequence>
<dbReference type="EMBL" id="JH668489">
    <property type="protein sequence ID" value="KAG6455355.1"/>
    <property type="molecule type" value="Genomic_DNA"/>
</dbReference>
<protein>
    <submittedName>
        <fullName evidence="1">Uncharacterized protein</fullName>
    </submittedName>
</protein>
<comment type="caution">
    <text evidence="1">The sequence shown here is derived from an EMBL/GenBank/DDBJ whole genome shotgun (WGS) entry which is preliminary data.</text>
</comment>
<name>A0A921ZD35_MANSE</name>
<organism evidence="1 2">
    <name type="scientific">Manduca sexta</name>
    <name type="common">Tobacco hawkmoth</name>
    <name type="synonym">Tobacco hornworm</name>
    <dbReference type="NCBI Taxonomy" id="7130"/>
    <lineage>
        <taxon>Eukaryota</taxon>
        <taxon>Metazoa</taxon>
        <taxon>Ecdysozoa</taxon>
        <taxon>Arthropoda</taxon>
        <taxon>Hexapoda</taxon>
        <taxon>Insecta</taxon>
        <taxon>Pterygota</taxon>
        <taxon>Neoptera</taxon>
        <taxon>Endopterygota</taxon>
        <taxon>Lepidoptera</taxon>
        <taxon>Glossata</taxon>
        <taxon>Ditrysia</taxon>
        <taxon>Bombycoidea</taxon>
        <taxon>Sphingidae</taxon>
        <taxon>Sphinginae</taxon>
        <taxon>Sphingini</taxon>
        <taxon>Manduca</taxon>
    </lineage>
</organism>
<proteinExistence type="predicted"/>
<gene>
    <name evidence="1" type="ORF">O3G_MSEX009169</name>
</gene>
<dbReference type="Proteomes" id="UP000791440">
    <property type="component" value="Unassembled WGS sequence"/>
</dbReference>
<evidence type="ECO:0000313" key="2">
    <source>
        <dbReference type="Proteomes" id="UP000791440"/>
    </source>
</evidence>
<reference evidence="1" key="1">
    <citation type="journal article" date="2016" name="Insect Biochem. Mol. Biol.">
        <title>Multifaceted biological insights from a draft genome sequence of the tobacco hornworm moth, Manduca sexta.</title>
        <authorList>
            <person name="Kanost M.R."/>
            <person name="Arrese E.L."/>
            <person name="Cao X."/>
            <person name="Chen Y.R."/>
            <person name="Chellapilla S."/>
            <person name="Goldsmith M.R."/>
            <person name="Grosse-Wilde E."/>
            <person name="Heckel D.G."/>
            <person name="Herndon N."/>
            <person name="Jiang H."/>
            <person name="Papanicolaou A."/>
            <person name="Qu J."/>
            <person name="Soulages J.L."/>
            <person name="Vogel H."/>
            <person name="Walters J."/>
            <person name="Waterhouse R.M."/>
            <person name="Ahn S.J."/>
            <person name="Almeida F.C."/>
            <person name="An C."/>
            <person name="Aqrawi P."/>
            <person name="Bretschneider A."/>
            <person name="Bryant W.B."/>
            <person name="Bucks S."/>
            <person name="Chao H."/>
            <person name="Chevignon G."/>
            <person name="Christen J.M."/>
            <person name="Clarke D.F."/>
            <person name="Dittmer N.T."/>
            <person name="Ferguson L.C.F."/>
            <person name="Garavelou S."/>
            <person name="Gordon K.H.J."/>
            <person name="Gunaratna R.T."/>
            <person name="Han Y."/>
            <person name="Hauser F."/>
            <person name="He Y."/>
            <person name="Heidel-Fischer H."/>
            <person name="Hirsh A."/>
            <person name="Hu Y."/>
            <person name="Jiang H."/>
            <person name="Kalra D."/>
            <person name="Klinner C."/>
            <person name="Konig C."/>
            <person name="Kovar C."/>
            <person name="Kroll A.R."/>
            <person name="Kuwar S.S."/>
            <person name="Lee S.L."/>
            <person name="Lehman R."/>
            <person name="Li K."/>
            <person name="Li Z."/>
            <person name="Liang H."/>
            <person name="Lovelace S."/>
            <person name="Lu Z."/>
            <person name="Mansfield J.H."/>
            <person name="McCulloch K.J."/>
            <person name="Mathew T."/>
            <person name="Morton B."/>
            <person name="Muzny D.M."/>
            <person name="Neunemann D."/>
            <person name="Ongeri F."/>
            <person name="Pauchet Y."/>
            <person name="Pu L.L."/>
            <person name="Pyrousis I."/>
            <person name="Rao X.J."/>
            <person name="Redding A."/>
            <person name="Roesel C."/>
            <person name="Sanchez-Gracia A."/>
            <person name="Schaack S."/>
            <person name="Shukla A."/>
            <person name="Tetreau G."/>
            <person name="Wang Y."/>
            <person name="Xiong G.H."/>
            <person name="Traut W."/>
            <person name="Walsh T.K."/>
            <person name="Worley K.C."/>
            <person name="Wu D."/>
            <person name="Wu W."/>
            <person name="Wu Y.Q."/>
            <person name="Zhang X."/>
            <person name="Zou Z."/>
            <person name="Zucker H."/>
            <person name="Briscoe A.D."/>
            <person name="Burmester T."/>
            <person name="Clem R.J."/>
            <person name="Feyereisen R."/>
            <person name="Grimmelikhuijzen C.J.P."/>
            <person name="Hamodrakas S.J."/>
            <person name="Hansson B.S."/>
            <person name="Huguet E."/>
            <person name="Jermiin L.S."/>
            <person name="Lan Q."/>
            <person name="Lehman H.K."/>
            <person name="Lorenzen M."/>
            <person name="Merzendorfer H."/>
            <person name="Michalopoulos I."/>
            <person name="Morton D.B."/>
            <person name="Muthukrishnan S."/>
            <person name="Oakeshott J.G."/>
            <person name="Palmer W."/>
            <person name="Park Y."/>
            <person name="Passarelli A.L."/>
            <person name="Rozas J."/>
            <person name="Schwartz L.M."/>
            <person name="Smith W."/>
            <person name="Southgate A."/>
            <person name="Vilcinskas A."/>
            <person name="Vogt R."/>
            <person name="Wang P."/>
            <person name="Werren J."/>
            <person name="Yu X.Q."/>
            <person name="Zhou J.J."/>
            <person name="Brown S.J."/>
            <person name="Scherer S.E."/>
            <person name="Richards S."/>
            <person name="Blissard G.W."/>
        </authorList>
    </citation>
    <scope>NUCLEOTIDE SEQUENCE</scope>
</reference>
<dbReference type="OrthoDB" id="368507at2759"/>
<reference evidence="1" key="2">
    <citation type="submission" date="2020-12" db="EMBL/GenBank/DDBJ databases">
        <authorList>
            <person name="Kanost M."/>
        </authorList>
    </citation>
    <scope>NUCLEOTIDE SEQUENCE</scope>
</reference>
<dbReference type="InterPro" id="IPR032157">
    <property type="entry name" value="PAC4"/>
</dbReference>
<dbReference type="AlphaFoldDB" id="A0A921ZD35"/>
<keyword evidence="2" id="KW-1185">Reference proteome</keyword>